<keyword evidence="6 10" id="KW-0418">Kinase</keyword>
<dbReference type="InterPro" id="IPR003661">
    <property type="entry name" value="HisK_dim/P_dom"/>
</dbReference>
<dbReference type="SMART" id="SM00387">
    <property type="entry name" value="HATPase_c"/>
    <property type="match status" value="1"/>
</dbReference>
<dbReference type="eggNOG" id="COG0642">
    <property type="taxonomic scope" value="Bacteria"/>
</dbReference>
<dbReference type="GO" id="GO:0000155">
    <property type="term" value="F:phosphorelay sensor kinase activity"/>
    <property type="evidence" value="ECO:0007669"/>
    <property type="project" value="InterPro"/>
</dbReference>
<accession>D4H8R4</accession>
<keyword evidence="11" id="KW-1185">Reference proteome</keyword>
<proteinExistence type="predicted"/>
<dbReference type="AlphaFoldDB" id="D4H8R4"/>
<dbReference type="Proteomes" id="UP000002012">
    <property type="component" value="Chromosome"/>
</dbReference>
<evidence type="ECO:0000256" key="1">
    <source>
        <dbReference type="ARBA" id="ARBA00000085"/>
    </source>
</evidence>
<dbReference type="HOGENOM" id="CLU_000445_89_37_0"/>
<evidence type="ECO:0000256" key="3">
    <source>
        <dbReference type="ARBA" id="ARBA00022553"/>
    </source>
</evidence>
<dbReference type="InParanoid" id="D4H8R4"/>
<dbReference type="InterPro" id="IPR050428">
    <property type="entry name" value="TCS_sensor_his_kinase"/>
</dbReference>
<dbReference type="RefSeq" id="WP_013010924.1">
    <property type="nucleotide sequence ID" value="NC_013943.1"/>
</dbReference>
<keyword evidence="3" id="KW-0597">Phosphoprotein</keyword>
<evidence type="ECO:0000259" key="9">
    <source>
        <dbReference type="PROSITE" id="PS50109"/>
    </source>
</evidence>
<sequence precursor="true">MMKAVKSLRIKIIMVFAGFSFLLGFALLMVILIATQYTEEYTLKKRLHLETERYVKSIVSSPVSPGAVSYEAPVPKSSLLTSYIGDELLPEWAYKELSSLPEGEYKKQHDNQIYYITISNLANHQRFYLIYNVTTMLSGHENIAITRKYFMLTLFPTFFIGLLLGIITAYKAVSPVIRLSSIIKKAEQNNTTPENFSADFGDDETGFLARTLEHSIKGMQSSIDREKAFARDASHELRTPVAIINGAASLLQKELDESDEKKLGLLARINRANKTMEHLINSFLWLSRQEKYHAVGASKTSVVVKEVVENMNYLVQNKPIEIIVEELEESILPVTPPILSILVGNLLRNAISYTVEGSVVISIYEKCIAVKDTGPGIPKDILNNLNIANGVPQADGFGFGLSIVHRICSHIGWKLMIDSEEMKGSTVVLCSRTPNKKTCLTPCKKGQKDNTFT</sequence>
<dbReference type="SUPFAM" id="SSF55874">
    <property type="entry name" value="ATPase domain of HSP90 chaperone/DNA topoisomerase II/histidine kinase"/>
    <property type="match status" value="1"/>
</dbReference>
<evidence type="ECO:0000256" key="5">
    <source>
        <dbReference type="ARBA" id="ARBA00022692"/>
    </source>
</evidence>
<dbReference type="InterPro" id="IPR036890">
    <property type="entry name" value="HATPase_C_sf"/>
</dbReference>
<evidence type="ECO:0000313" key="10">
    <source>
        <dbReference type="EMBL" id="ADD68413.1"/>
    </source>
</evidence>
<feature type="transmembrane region" description="Helical" evidence="8">
    <location>
        <begin position="12"/>
        <end position="34"/>
    </location>
</feature>
<dbReference type="Gene3D" id="1.10.287.130">
    <property type="match status" value="1"/>
</dbReference>
<protein>
    <recommendedName>
        <fullName evidence="2">histidine kinase</fullName>
        <ecNumber evidence="2">2.7.13.3</ecNumber>
    </recommendedName>
</protein>
<dbReference type="InterPro" id="IPR005467">
    <property type="entry name" value="His_kinase_dom"/>
</dbReference>
<keyword evidence="7 8" id="KW-1133">Transmembrane helix</keyword>
<evidence type="ECO:0000256" key="6">
    <source>
        <dbReference type="ARBA" id="ARBA00022777"/>
    </source>
</evidence>
<dbReference type="GO" id="GO:0005886">
    <property type="term" value="C:plasma membrane"/>
    <property type="evidence" value="ECO:0007669"/>
    <property type="project" value="TreeGrafter"/>
</dbReference>
<dbReference type="PANTHER" id="PTHR45436">
    <property type="entry name" value="SENSOR HISTIDINE KINASE YKOH"/>
    <property type="match status" value="1"/>
</dbReference>
<comment type="catalytic activity">
    <reaction evidence="1">
        <text>ATP + protein L-histidine = ADP + protein N-phospho-L-histidine.</text>
        <dbReference type="EC" id="2.7.13.3"/>
    </reaction>
</comment>
<dbReference type="Pfam" id="PF00512">
    <property type="entry name" value="HisKA"/>
    <property type="match status" value="1"/>
</dbReference>
<evidence type="ECO:0000313" key="11">
    <source>
        <dbReference type="Proteomes" id="UP000002012"/>
    </source>
</evidence>
<dbReference type="PROSITE" id="PS50109">
    <property type="entry name" value="HIS_KIN"/>
    <property type="match status" value="1"/>
</dbReference>
<dbReference type="PANTHER" id="PTHR45436:SF16">
    <property type="entry name" value="HISTIDINE KINASE"/>
    <property type="match status" value="1"/>
</dbReference>
<dbReference type="InterPro" id="IPR003594">
    <property type="entry name" value="HATPase_dom"/>
</dbReference>
<dbReference type="Gene3D" id="3.30.565.10">
    <property type="entry name" value="Histidine kinase-like ATPase, C-terminal domain"/>
    <property type="match status" value="1"/>
</dbReference>
<dbReference type="EMBL" id="CP001968">
    <property type="protein sequence ID" value="ADD68413.1"/>
    <property type="molecule type" value="Genomic_DNA"/>
</dbReference>
<evidence type="ECO:0000256" key="2">
    <source>
        <dbReference type="ARBA" id="ARBA00012438"/>
    </source>
</evidence>
<dbReference type="OrthoDB" id="9121563at2"/>
<dbReference type="Gene3D" id="6.10.340.10">
    <property type="match status" value="1"/>
</dbReference>
<dbReference type="EC" id="2.7.13.3" evidence="2"/>
<dbReference type="SMART" id="SM00388">
    <property type="entry name" value="HisKA"/>
    <property type="match status" value="1"/>
</dbReference>
<dbReference type="Pfam" id="PF02518">
    <property type="entry name" value="HATPase_c"/>
    <property type="match status" value="1"/>
</dbReference>
<dbReference type="CDD" id="cd00075">
    <property type="entry name" value="HATPase"/>
    <property type="match status" value="1"/>
</dbReference>
<dbReference type="KEGG" id="dap:Dacet_1648"/>
<keyword evidence="5 8" id="KW-0812">Transmembrane</keyword>
<dbReference type="CDD" id="cd00082">
    <property type="entry name" value="HisKA"/>
    <property type="match status" value="1"/>
</dbReference>
<name>D4H8R4_DENA2</name>
<organism evidence="10 11">
    <name type="scientific">Denitrovibrio acetiphilus (strain DSM 12809 / NBRC 114555 / N2460)</name>
    <dbReference type="NCBI Taxonomy" id="522772"/>
    <lineage>
        <taxon>Bacteria</taxon>
        <taxon>Pseudomonadati</taxon>
        <taxon>Deferribacterota</taxon>
        <taxon>Deferribacteres</taxon>
        <taxon>Deferribacterales</taxon>
        <taxon>Geovibrionaceae</taxon>
        <taxon>Denitrovibrio</taxon>
    </lineage>
</organism>
<feature type="domain" description="Histidine kinase" evidence="9">
    <location>
        <begin position="232"/>
        <end position="429"/>
    </location>
</feature>
<reference evidence="10 11" key="1">
    <citation type="journal article" date="2010" name="Stand. Genomic Sci.">
        <title>Complete genome sequence of Denitrovibrio acetiphilus type strain (N2460).</title>
        <authorList>
            <person name="Kiss H."/>
            <person name="Lang E."/>
            <person name="Lapidus A."/>
            <person name="Copeland A."/>
            <person name="Nolan M."/>
            <person name="Glavina Del Rio T."/>
            <person name="Chen F."/>
            <person name="Lucas S."/>
            <person name="Tice H."/>
            <person name="Cheng J.F."/>
            <person name="Han C."/>
            <person name="Goodwin L."/>
            <person name="Pitluck S."/>
            <person name="Liolios K."/>
            <person name="Pati A."/>
            <person name="Ivanova N."/>
            <person name="Mavromatis K."/>
            <person name="Chen A."/>
            <person name="Palaniappan K."/>
            <person name="Land M."/>
            <person name="Hauser L."/>
            <person name="Chang Y.J."/>
            <person name="Jeffries C.D."/>
            <person name="Detter J.C."/>
            <person name="Brettin T."/>
            <person name="Spring S."/>
            <person name="Rohde M."/>
            <person name="Goker M."/>
            <person name="Woyke T."/>
            <person name="Bristow J."/>
            <person name="Eisen J.A."/>
            <person name="Markowitz V."/>
            <person name="Hugenholtz P."/>
            <person name="Kyrpides N.C."/>
            <person name="Klenk H.P."/>
        </authorList>
    </citation>
    <scope>NUCLEOTIDE SEQUENCE [LARGE SCALE GENOMIC DNA]</scope>
    <source>
        <strain evidence="11">DSM 12809 / NBRC 114555 / N2460</strain>
    </source>
</reference>
<dbReference type="PaxDb" id="522772-Dacet_1648"/>
<dbReference type="InterPro" id="IPR036097">
    <property type="entry name" value="HisK_dim/P_sf"/>
</dbReference>
<keyword evidence="8" id="KW-0472">Membrane</keyword>
<evidence type="ECO:0000256" key="7">
    <source>
        <dbReference type="ARBA" id="ARBA00022989"/>
    </source>
</evidence>
<keyword evidence="4" id="KW-0808">Transferase</keyword>
<dbReference type="SUPFAM" id="SSF47384">
    <property type="entry name" value="Homodimeric domain of signal transducing histidine kinase"/>
    <property type="match status" value="1"/>
</dbReference>
<feature type="transmembrane region" description="Helical" evidence="8">
    <location>
        <begin position="149"/>
        <end position="170"/>
    </location>
</feature>
<evidence type="ECO:0000256" key="4">
    <source>
        <dbReference type="ARBA" id="ARBA00022679"/>
    </source>
</evidence>
<gene>
    <name evidence="10" type="ordered locus">Dacet_1648</name>
</gene>
<dbReference type="FunCoup" id="D4H8R4">
    <property type="interactions" value="207"/>
</dbReference>
<evidence type="ECO:0000256" key="8">
    <source>
        <dbReference type="SAM" id="Phobius"/>
    </source>
</evidence>
<dbReference type="STRING" id="522772.Dacet_1648"/>